<evidence type="ECO:0000313" key="4">
    <source>
        <dbReference type="Proteomes" id="UP000244090"/>
    </source>
</evidence>
<evidence type="ECO:0000256" key="1">
    <source>
        <dbReference type="SAM" id="MobiDB-lite"/>
    </source>
</evidence>
<feature type="compositionally biased region" description="Gly residues" evidence="1">
    <location>
        <begin position="38"/>
        <end position="55"/>
    </location>
</feature>
<feature type="chain" id="PRO_5015526990" description="YD repeat-containing protein" evidence="2">
    <location>
        <begin position="19"/>
        <end position="316"/>
    </location>
</feature>
<evidence type="ECO:0000256" key="2">
    <source>
        <dbReference type="SAM" id="SignalP"/>
    </source>
</evidence>
<feature type="signal peptide" evidence="2">
    <location>
        <begin position="1"/>
        <end position="18"/>
    </location>
</feature>
<gene>
    <name evidence="3" type="ORF">C8N46_11328</name>
</gene>
<accession>A0A2T6BR42</accession>
<dbReference type="OrthoDB" id="1412495at2"/>
<evidence type="ECO:0008006" key="5">
    <source>
        <dbReference type="Google" id="ProtNLM"/>
    </source>
</evidence>
<dbReference type="Proteomes" id="UP000244090">
    <property type="component" value="Unassembled WGS sequence"/>
</dbReference>
<dbReference type="EMBL" id="QBKT01000013">
    <property type="protein sequence ID" value="PTX58538.1"/>
    <property type="molecule type" value="Genomic_DNA"/>
</dbReference>
<evidence type="ECO:0000313" key="3">
    <source>
        <dbReference type="EMBL" id="PTX58538.1"/>
    </source>
</evidence>
<feature type="region of interest" description="Disordered" evidence="1">
    <location>
        <begin position="35"/>
        <end position="55"/>
    </location>
</feature>
<reference evidence="3 4" key="1">
    <citation type="submission" date="2018-04" db="EMBL/GenBank/DDBJ databases">
        <title>Genomic Encyclopedia of Archaeal and Bacterial Type Strains, Phase II (KMG-II): from individual species to whole genera.</title>
        <authorList>
            <person name="Goeker M."/>
        </authorList>
    </citation>
    <scope>NUCLEOTIDE SEQUENCE [LARGE SCALE GENOMIC DNA]</scope>
    <source>
        <strain evidence="3 4">DSM 25731</strain>
    </source>
</reference>
<organism evidence="3 4">
    <name type="scientific">Kordia periserrulae</name>
    <dbReference type="NCBI Taxonomy" id="701523"/>
    <lineage>
        <taxon>Bacteria</taxon>
        <taxon>Pseudomonadati</taxon>
        <taxon>Bacteroidota</taxon>
        <taxon>Flavobacteriia</taxon>
        <taxon>Flavobacteriales</taxon>
        <taxon>Flavobacteriaceae</taxon>
        <taxon>Kordia</taxon>
    </lineage>
</organism>
<proteinExistence type="predicted"/>
<name>A0A2T6BR42_9FLAO</name>
<dbReference type="AlphaFoldDB" id="A0A2T6BR42"/>
<protein>
    <recommendedName>
        <fullName evidence="5">YD repeat-containing protein</fullName>
    </recommendedName>
</protein>
<keyword evidence="4" id="KW-1185">Reference proteome</keyword>
<comment type="caution">
    <text evidence="3">The sequence shown here is derived from an EMBL/GenBank/DDBJ whole genome shotgun (WGS) entry which is preliminary data.</text>
</comment>
<keyword evidence="2" id="KW-0732">Signal</keyword>
<sequence>MKKILSITTIILAFCCFSCDNELLDPTIVIQEPASNGGNNGGGGNGNGGGNNGGNNGTTLSTYSLDTTSNVPFFGEIIVNSDFIINNGIVVSANIETTALGFTDTGTSLITRDTNGQIIQVEAMSGGNVTNRTIVTYTGNNITQIAFEDFDDSSENYTYTFAYNGNTVTRTNAAAGESAVFTFDSNSRLISFESFSGTTSTQLEVLTYASGNCIGSDISGGTNVTNTFLFDTFTNPLKTVFNDQILFAIFDQDNDAEIGSYLATFYSANNWISLQSTDGTVDFNVMYNANNDITSRDSIIDLGDGVDITQSEAFQY</sequence>
<dbReference type="RefSeq" id="WP_108116726.1">
    <property type="nucleotide sequence ID" value="NZ_QBKT01000013.1"/>
</dbReference>